<evidence type="ECO:0000313" key="1">
    <source>
        <dbReference type="EnsemblProtists" id="HpaP803548"/>
    </source>
</evidence>
<sequence length="170" mass="18696">MEQSDRNCYTGPVKAIVPHVDSIKTIQIVSGVFPAVAVESAVPSVTEWVSQDEILSCVKFADLLLEKHADHAVELLNGDLLPVTVRGCVLKKFGYFPRSSLDELRVRLDGEIAEAKQSVDEHVKCFVQELYNATVGYSQLLIAIPCPPRRFRVSISSSTLRPSVGTAEQI</sequence>
<proteinExistence type="predicted"/>
<keyword evidence="2" id="KW-1185">Reference proteome</keyword>
<protein>
    <submittedName>
        <fullName evidence="1">Uncharacterized protein</fullName>
    </submittedName>
</protein>
<accession>M4BB86</accession>
<dbReference type="AlphaFoldDB" id="M4BB86"/>
<reference evidence="2" key="1">
    <citation type="journal article" date="2010" name="Science">
        <title>Signatures of adaptation to obligate biotrophy in the Hyaloperonospora arabidopsidis genome.</title>
        <authorList>
            <person name="Baxter L."/>
            <person name="Tripathy S."/>
            <person name="Ishaque N."/>
            <person name="Boot N."/>
            <person name="Cabral A."/>
            <person name="Kemen E."/>
            <person name="Thines M."/>
            <person name="Ah-Fong A."/>
            <person name="Anderson R."/>
            <person name="Badejoko W."/>
            <person name="Bittner-Eddy P."/>
            <person name="Boore J.L."/>
            <person name="Chibucos M.C."/>
            <person name="Coates M."/>
            <person name="Dehal P."/>
            <person name="Delehaunty K."/>
            <person name="Dong S."/>
            <person name="Downton P."/>
            <person name="Dumas B."/>
            <person name="Fabro G."/>
            <person name="Fronick C."/>
            <person name="Fuerstenberg S.I."/>
            <person name="Fulton L."/>
            <person name="Gaulin E."/>
            <person name="Govers F."/>
            <person name="Hughes L."/>
            <person name="Humphray S."/>
            <person name="Jiang R.H."/>
            <person name="Judelson H."/>
            <person name="Kamoun S."/>
            <person name="Kyung K."/>
            <person name="Meijer H."/>
            <person name="Minx P."/>
            <person name="Morris P."/>
            <person name="Nelson J."/>
            <person name="Phuntumart V."/>
            <person name="Qutob D."/>
            <person name="Rehmany A."/>
            <person name="Rougon-Cardoso A."/>
            <person name="Ryden P."/>
            <person name="Torto-Alalibo T."/>
            <person name="Studholme D."/>
            <person name="Wang Y."/>
            <person name="Win J."/>
            <person name="Wood J."/>
            <person name="Clifton S.W."/>
            <person name="Rogers J."/>
            <person name="Van den Ackerveken G."/>
            <person name="Jones J.D."/>
            <person name="McDowell J.M."/>
            <person name="Beynon J."/>
            <person name="Tyler B.M."/>
        </authorList>
    </citation>
    <scope>NUCLEOTIDE SEQUENCE [LARGE SCALE GENOMIC DNA]</scope>
    <source>
        <strain evidence="2">Emoy2</strain>
    </source>
</reference>
<reference evidence="1" key="2">
    <citation type="submission" date="2015-06" db="UniProtKB">
        <authorList>
            <consortium name="EnsemblProtists"/>
        </authorList>
    </citation>
    <scope>IDENTIFICATION</scope>
    <source>
        <strain evidence="1">Emoy2</strain>
    </source>
</reference>
<evidence type="ECO:0000313" key="2">
    <source>
        <dbReference type="Proteomes" id="UP000011713"/>
    </source>
</evidence>
<dbReference type="EMBL" id="JH598095">
    <property type="status" value="NOT_ANNOTATED_CDS"/>
    <property type="molecule type" value="Genomic_DNA"/>
</dbReference>
<name>M4BB86_HYAAE</name>
<dbReference type="VEuPathDB" id="FungiDB:HpaG803548"/>
<dbReference type="EnsemblProtists" id="HpaT803548">
    <property type="protein sequence ID" value="HpaP803548"/>
    <property type="gene ID" value="HpaG803548"/>
</dbReference>
<organism evidence="1 2">
    <name type="scientific">Hyaloperonospora arabidopsidis (strain Emoy2)</name>
    <name type="common">Downy mildew agent</name>
    <name type="synonym">Peronospora arabidopsidis</name>
    <dbReference type="NCBI Taxonomy" id="559515"/>
    <lineage>
        <taxon>Eukaryota</taxon>
        <taxon>Sar</taxon>
        <taxon>Stramenopiles</taxon>
        <taxon>Oomycota</taxon>
        <taxon>Peronosporomycetes</taxon>
        <taxon>Peronosporales</taxon>
        <taxon>Peronosporaceae</taxon>
        <taxon>Hyaloperonospora</taxon>
    </lineage>
</organism>
<dbReference type="Proteomes" id="UP000011713">
    <property type="component" value="Unassembled WGS sequence"/>
</dbReference>
<dbReference type="HOGENOM" id="CLU_1573637_0_0_1"/>
<dbReference type="InParanoid" id="M4BB86"/>